<dbReference type="PATRIC" id="fig|1121326.3.peg.2381"/>
<dbReference type="RefSeq" id="WP_066622139.1">
    <property type="nucleotide sequence ID" value="NZ_FQXL01000036.1"/>
</dbReference>
<dbReference type="EMBL" id="LWAE01000002">
    <property type="protein sequence ID" value="KZL92571.1"/>
    <property type="molecule type" value="Genomic_DNA"/>
</dbReference>
<dbReference type="InterPro" id="IPR008764">
    <property type="entry name" value="Peptidase_U57"/>
</dbReference>
<keyword evidence="2" id="KW-1185">Reference proteome</keyword>
<comment type="caution">
    <text evidence="1">The sequence shown here is derived from an EMBL/GenBank/DDBJ whole genome shotgun (WGS) entry which is preliminary data.</text>
</comment>
<gene>
    <name evidence="1" type="primary">yabG_1</name>
    <name evidence="1" type="ORF">CLMAG_23850</name>
</gene>
<keyword evidence="1" id="KW-0378">Hydrolase</keyword>
<name>A0A162TFA7_9CLOT</name>
<reference evidence="1 2" key="1">
    <citation type="submission" date="2016-04" db="EMBL/GenBank/DDBJ databases">
        <title>Genome sequence of Clostridium magnum DSM 2767.</title>
        <authorList>
            <person name="Poehlein A."/>
            <person name="Uhlig R."/>
            <person name="Fischer R."/>
            <person name="Bahl H."/>
            <person name="Daniel R."/>
        </authorList>
    </citation>
    <scope>NUCLEOTIDE SEQUENCE [LARGE SCALE GENOMIC DNA]</scope>
    <source>
        <strain evidence="1 2">DSM 2767</strain>
    </source>
</reference>
<protein>
    <submittedName>
        <fullName evidence="1">Sporulation-specific protease YabG</fullName>
        <ecNumber evidence="1">3.4.-.-</ecNumber>
    </submittedName>
</protein>
<dbReference type="Pfam" id="PF05582">
    <property type="entry name" value="Peptidase_U57"/>
    <property type="match status" value="1"/>
</dbReference>
<evidence type="ECO:0000313" key="1">
    <source>
        <dbReference type="EMBL" id="KZL92571.1"/>
    </source>
</evidence>
<dbReference type="Proteomes" id="UP000076603">
    <property type="component" value="Unassembled WGS sequence"/>
</dbReference>
<organism evidence="1 2">
    <name type="scientific">Clostridium magnum DSM 2767</name>
    <dbReference type="NCBI Taxonomy" id="1121326"/>
    <lineage>
        <taxon>Bacteria</taxon>
        <taxon>Bacillati</taxon>
        <taxon>Bacillota</taxon>
        <taxon>Clostridia</taxon>
        <taxon>Eubacteriales</taxon>
        <taxon>Clostridiaceae</taxon>
        <taxon>Clostridium</taxon>
    </lineage>
</organism>
<proteinExistence type="predicted"/>
<dbReference type="EC" id="3.4.-.-" evidence="1"/>
<accession>A0A162TFA7</accession>
<dbReference type="GO" id="GO:0006508">
    <property type="term" value="P:proteolysis"/>
    <property type="evidence" value="ECO:0007669"/>
    <property type="project" value="UniProtKB-KW"/>
</dbReference>
<keyword evidence="1" id="KW-0645">Protease</keyword>
<dbReference type="STRING" id="1121326.CLMAG_23850"/>
<sequence length="334" mass="37912">MKLQLGDTVIVNKDKKGDLWKIEKFYRTNPRIVRLKGMTNRSIIDIYEDQIIKIDEGTIGKLSERNNRHCIGFLSDMREMLRNGDTAAEPNKNVESIKNDEEDKKNWIFNMPGTILHLDSYKPFMEKCIKLYRQLGIPAVGYYMDASEFPNKITELLEKERPDVLVITGHDSLRDNKKPFLMESYLNSKYFVEAVTEARKFDRNKNSLVIIAGACRSFFEAIMEAGANFASSPMRVRVSDVDPAIIAMIASLTPTLNSIDILKAINRTRAGTDGIGGIETEGTLRKAIPNKKYVPPADEEPPKNEAIDTPTNISRGHLDLYCPFNSCPYNFKSF</sequence>
<dbReference type="AlphaFoldDB" id="A0A162TFA7"/>
<dbReference type="GO" id="GO:0008233">
    <property type="term" value="F:peptidase activity"/>
    <property type="evidence" value="ECO:0007669"/>
    <property type="project" value="UniProtKB-KW"/>
</dbReference>
<evidence type="ECO:0000313" key="2">
    <source>
        <dbReference type="Proteomes" id="UP000076603"/>
    </source>
</evidence>